<keyword evidence="9" id="KW-0482">Metalloprotease</keyword>
<evidence type="ECO:0000256" key="3">
    <source>
        <dbReference type="ARBA" id="ARBA00007931"/>
    </source>
</evidence>
<dbReference type="InterPro" id="IPR036034">
    <property type="entry name" value="PDZ_sf"/>
</dbReference>
<feature type="transmembrane region" description="Helical" evidence="12">
    <location>
        <begin position="327"/>
        <end position="345"/>
    </location>
</feature>
<protein>
    <submittedName>
        <fullName evidence="14">M50 family metallopeptidase</fullName>
    </submittedName>
</protein>
<dbReference type="Pfam" id="PF02163">
    <property type="entry name" value="Peptidase_M50"/>
    <property type="match status" value="1"/>
</dbReference>
<dbReference type="Proteomes" id="UP001596527">
    <property type="component" value="Unassembled WGS sequence"/>
</dbReference>
<dbReference type="RefSeq" id="WP_380972793.1">
    <property type="nucleotide sequence ID" value="NZ_JBHTEF010000001.1"/>
</dbReference>
<feature type="region of interest" description="Disordered" evidence="11">
    <location>
        <begin position="79"/>
        <end position="100"/>
    </location>
</feature>
<dbReference type="SUPFAM" id="SSF50156">
    <property type="entry name" value="PDZ domain-like"/>
    <property type="match status" value="1"/>
</dbReference>
<keyword evidence="5 12" id="KW-0812">Transmembrane</keyword>
<dbReference type="InterPro" id="IPR004387">
    <property type="entry name" value="Pept_M50_Zn"/>
</dbReference>
<keyword evidence="10 12" id="KW-0472">Membrane</keyword>
<comment type="similarity">
    <text evidence="3">Belongs to the peptidase M50B family.</text>
</comment>
<proteinExistence type="inferred from homology"/>
<sequence>MNSLVGILVVVAGVLASIALHELGHLIPARRFGVHVPEYSVGFGPALARRPWRGTTVVLRAIPLGGYVRISGMFAPARPGTRVTNRRSRPTLAEQARRASSEEIPEGARAFHELPASRKAVVMLGGPAVNLLICVALVAAVLLGIGRATPSTTLQGVEDAVATASGETIPAPARQAGMRAGDTVLSWCQTDTPTWDDVRGAIAASEGAPCPVDVSRDGDPVELTVTAVRGADGGWVAGIVAGEDYAPATLAQAGEAVWELFTGTLGVIARLPQAMWDVAVSTATGAQRDPAGVMSVVGVGRLAGEITATGAAGTGAAAGGWRQTASALASLLASLNMALFVFNLIPLPPLDGGHVAGAVHEGVRRTWARLRGTPDPGPSDTARLMPLSYAVAAALMAMTVLLIVADVIDPLTLT</sequence>
<name>A0ABW2SL89_9ACTO</name>
<evidence type="ECO:0000256" key="5">
    <source>
        <dbReference type="ARBA" id="ARBA00022692"/>
    </source>
</evidence>
<evidence type="ECO:0000259" key="13">
    <source>
        <dbReference type="Pfam" id="PF02163"/>
    </source>
</evidence>
<dbReference type="EMBL" id="JBHTEF010000001">
    <property type="protein sequence ID" value="MFC7580596.1"/>
    <property type="molecule type" value="Genomic_DNA"/>
</dbReference>
<dbReference type="PANTHER" id="PTHR42837:SF2">
    <property type="entry name" value="MEMBRANE METALLOPROTEASE ARASP2, CHLOROPLASTIC-RELATED"/>
    <property type="match status" value="1"/>
</dbReference>
<evidence type="ECO:0000256" key="1">
    <source>
        <dbReference type="ARBA" id="ARBA00001947"/>
    </source>
</evidence>
<evidence type="ECO:0000313" key="14">
    <source>
        <dbReference type="EMBL" id="MFC7580596.1"/>
    </source>
</evidence>
<feature type="domain" description="Peptidase M50" evidence="13">
    <location>
        <begin position="11"/>
        <end position="366"/>
    </location>
</feature>
<evidence type="ECO:0000256" key="2">
    <source>
        <dbReference type="ARBA" id="ARBA00004141"/>
    </source>
</evidence>
<keyword evidence="7" id="KW-0862">Zinc</keyword>
<keyword evidence="15" id="KW-1185">Reference proteome</keyword>
<keyword evidence="6" id="KW-0378">Hydrolase</keyword>
<evidence type="ECO:0000256" key="10">
    <source>
        <dbReference type="ARBA" id="ARBA00023136"/>
    </source>
</evidence>
<comment type="cofactor">
    <cofactor evidence="1">
        <name>Zn(2+)</name>
        <dbReference type="ChEBI" id="CHEBI:29105"/>
    </cofactor>
</comment>
<evidence type="ECO:0000256" key="8">
    <source>
        <dbReference type="ARBA" id="ARBA00022989"/>
    </source>
</evidence>
<feature type="transmembrane region" description="Helical" evidence="12">
    <location>
        <begin position="120"/>
        <end position="145"/>
    </location>
</feature>
<evidence type="ECO:0000313" key="15">
    <source>
        <dbReference type="Proteomes" id="UP001596527"/>
    </source>
</evidence>
<reference evidence="15" key="1">
    <citation type="journal article" date="2019" name="Int. J. Syst. Evol. Microbiol.">
        <title>The Global Catalogue of Microorganisms (GCM) 10K type strain sequencing project: providing services to taxonomists for standard genome sequencing and annotation.</title>
        <authorList>
            <consortium name="The Broad Institute Genomics Platform"/>
            <consortium name="The Broad Institute Genome Sequencing Center for Infectious Disease"/>
            <person name="Wu L."/>
            <person name="Ma J."/>
        </authorList>
    </citation>
    <scope>NUCLEOTIDE SEQUENCE [LARGE SCALE GENOMIC DNA]</scope>
    <source>
        <strain evidence="15">CCUG 56698</strain>
    </source>
</reference>
<evidence type="ECO:0000256" key="4">
    <source>
        <dbReference type="ARBA" id="ARBA00022670"/>
    </source>
</evidence>
<dbReference type="InterPro" id="IPR008915">
    <property type="entry name" value="Peptidase_M50"/>
</dbReference>
<feature type="transmembrane region" description="Helical" evidence="12">
    <location>
        <begin position="387"/>
        <end position="408"/>
    </location>
</feature>
<gene>
    <name evidence="14" type="ORF">ACFQWG_05145</name>
</gene>
<organism evidence="14 15">
    <name type="scientific">Schaalia naturae</name>
    <dbReference type="NCBI Taxonomy" id="635203"/>
    <lineage>
        <taxon>Bacteria</taxon>
        <taxon>Bacillati</taxon>
        <taxon>Actinomycetota</taxon>
        <taxon>Actinomycetes</taxon>
        <taxon>Actinomycetales</taxon>
        <taxon>Actinomycetaceae</taxon>
        <taxon>Schaalia</taxon>
    </lineage>
</organism>
<dbReference type="Gene3D" id="2.30.42.10">
    <property type="match status" value="1"/>
</dbReference>
<accession>A0ABW2SL89</accession>
<dbReference type="PANTHER" id="PTHR42837">
    <property type="entry name" value="REGULATOR OF SIGMA-E PROTEASE RSEP"/>
    <property type="match status" value="1"/>
</dbReference>
<keyword evidence="4" id="KW-0645">Protease</keyword>
<evidence type="ECO:0000256" key="9">
    <source>
        <dbReference type="ARBA" id="ARBA00023049"/>
    </source>
</evidence>
<evidence type="ECO:0000256" key="6">
    <source>
        <dbReference type="ARBA" id="ARBA00022801"/>
    </source>
</evidence>
<dbReference type="CDD" id="cd06163">
    <property type="entry name" value="S2P-M50_PDZ_RseP-like"/>
    <property type="match status" value="1"/>
</dbReference>
<comment type="caution">
    <text evidence="14">The sequence shown here is derived from an EMBL/GenBank/DDBJ whole genome shotgun (WGS) entry which is preliminary data.</text>
</comment>
<evidence type="ECO:0000256" key="12">
    <source>
        <dbReference type="SAM" id="Phobius"/>
    </source>
</evidence>
<comment type="subcellular location">
    <subcellularLocation>
        <location evidence="2">Membrane</location>
        <topology evidence="2">Multi-pass membrane protein</topology>
    </subcellularLocation>
</comment>
<keyword evidence="8 12" id="KW-1133">Transmembrane helix</keyword>
<evidence type="ECO:0000256" key="7">
    <source>
        <dbReference type="ARBA" id="ARBA00022833"/>
    </source>
</evidence>
<evidence type="ECO:0000256" key="11">
    <source>
        <dbReference type="SAM" id="MobiDB-lite"/>
    </source>
</evidence>